<proteinExistence type="predicted"/>
<dbReference type="InParanoid" id="L7JXJ2"/>
<sequence length="76" mass="8789">MICFSQLFDLPKACLNFKNNGMFGLSKNRFVDGQIMELRNYEIENGKTIGYDIKHLVLQKVTATREIDGNKNDNFK</sequence>
<organism evidence="1 2">
    <name type="scientific">Trachipleistophora hominis</name>
    <name type="common">Microsporidian parasite</name>
    <dbReference type="NCBI Taxonomy" id="72359"/>
    <lineage>
        <taxon>Eukaryota</taxon>
        <taxon>Fungi</taxon>
        <taxon>Fungi incertae sedis</taxon>
        <taxon>Microsporidia</taxon>
        <taxon>Pleistophoridae</taxon>
        <taxon>Trachipleistophora</taxon>
    </lineage>
</organism>
<evidence type="ECO:0000313" key="2">
    <source>
        <dbReference type="Proteomes" id="UP000011185"/>
    </source>
</evidence>
<reference evidence="1 2" key="1">
    <citation type="journal article" date="2012" name="PLoS Pathog.">
        <title>The genome of the obligate intracellular parasite Trachipleistophora hominis: new insights into microsporidian genome dynamics and reductive evolution.</title>
        <authorList>
            <person name="Heinz E."/>
            <person name="Williams T.A."/>
            <person name="Nakjang S."/>
            <person name="Noel C.J."/>
            <person name="Swan D.C."/>
            <person name="Goldberg A.V."/>
            <person name="Harris S.R."/>
            <person name="Weinmaier T."/>
            <person name="Markert S."/>
            <person name="Becher D."/>
            <person name="Bernhardt J."/>
            <person name="Dagan T."/>
            <person name="Hacker C."/>
            <person name="Lucocq J.M."/>
            <person name="Schweder T."/>
            <person name="Rattei T."/>
            <person name="Hall N."/>
            <person name="Hirt R.P."/>
            <person name="Embley T.M."/>
        </authorList>
    </citation>
    <scope>NUCLEOTIDE SEQUENCE [LARGE SCALE GENOMIC DNA]</scope>
</reference>
<name>L7JXJ2_TRAHO</name>
<accession>L7JXJ2</accession>
<gene>
    <name evidence="1" type="ORF">THOM_0991</name>
</gene>
<dbReference type="EMBL" id="JH993887">
    <property type="protein sequence ID" value="ELQ76040.1"/>
    <property type="molecule type" value="Genomic_DNA"/>
</dbReference>
<dbReference type="HOGENOM" id="CLU_2656204_0_0_1"/>
<evidence type="ECO:0000313" key="1">
    <source>
        <dbReference type="EMBL" id="ELQ76040.1"/>
    </source>
</evidence>
<dbReference type="AlphaFoldDB" id="L7JXJ2"/>
<protein>
    <submittedName>
        <fullName evidence="1">Putative LRR containing protein</fullName>
    </submittedName>
</protein>
<dbReference type="VEuPathDB" id="MicrosporidiaDB:THOM_0991"/>
<keyword evidence="2" id="KW-1185">Reference proteome</keyword>
<dbReference type="Proteomes" id="UP000011185">
    <property type="component" value="Unassembled WGS sequence"/>
</dbReference>